<dbReference type="SUPFAM" id="SSF52218">
    <property type="entry name" value="Flavoproteins"/>
    <property type="match status" value="1"/>
</dbReference>
<dbReference type="PANTHER" id="PTHR30546">
    <property type="entry name" value="FLAVODOXIN-RELATED PROTEIN WRBA-RELATED"/>
    <property type="match status" value="1"/>
</dbReference>
<name>A0A3B0YPC0_9ZZZZ</name>
<reference evidence="3" key="1">
    <citation type="submission" date="2018-06" db="EMBL/GenBank/DDBJ databases">
        <authorList>
            <person name="Zhirakovskaya E."/>
        </authorList>
    </citation>
    <scope>NUCLEOTIDE SEQUENCE</scope>
</reference>
<evidence type="ECO:0000313" key="3">
    <source>
        <dbReference type="EMBL" id="VAW77377.1"/>
    </source>
</evidence>
<dbReference type="InterPro" id="IPR008254">
    <property type="entry name" value="Flavodoxin/NO_synth"/>
</dbReference>
<sequence>MLKILILYYSRHGSVASMATHLCTGIEQIPNTESVVRCIPEISTNTEQTEKEIPDSGPPYILLDDLKNCAGLALGSPGRFGNMAAPLKYFLEKTTSLWLSGALDGKPGTVFTSTSSMHGGQESTLLSMMTPLLHHGMLISGVPYSVPELSSTNNGGTPYGASHVAGSDNNNPLTHDEIQICKAQGKRLALTAHALKDLGKL</sequence>
<dbReference type="Gene3D" id="3.40.50.360">
    <property type="match status" value="1"/>
</dbReference>
<feature type="domain" description="Flavodoxin-like" evidence="2">
    <location>
        <begin position="4"/>
        <end position="188"/>
    </location>
</feature>
<proteinExistence type="inferred from homology"/>
<dbReference type="PANTHER" id="PTHR30546:SF23">
    <property type="entry name" value="FLAVOPROTEIN-LIKE PROTEIN YCP4-RELATED"/>
    <property type="match status" value="1"/>
</dbReference>
<dbReference type="InterPro" id="IPR005025">
    <property type="entry name" value="FMN_Rdtase-like_dom"/>
</dbReference>
<dbReference type="NCBIfam" id="NF002999">
    <property type="entry name" value="PRK03767.1"/>
    <property type="match status" value="1"/>
</dbReference>
<accession>A0A3B0YPC0</accession>
<dbReference type="Pfam" id="PF03358">
    <property type="entry name" value="FMN_red"/>
    <property type="match status" value="1"/>
</dbReference>
<protein>
    <submittedName>
        <fullName evidence="3">Flavoprotein WrbA</fullName>
    </submittedName>
</protein>
<dbReference type="AlphaFoldDB" id="A0A3B0YPC0"/>
<dbReference type="GO" id="GO:0010181">
    <property type="term" value="F:FMN binding"/>
    <property type="evidence" value="ECO:0007669"/>
    <property type="project" value="InterPro"/>
</dbReference>
<evidence type="ECO:0000256" key="1">
    <source>
        <dbReference type="ARBA" id="ARBA00006961"/>
    </source>
</evidence>
<evidence type="ECO:0000259" key="2">
    <source>
        <dbReference type="PROSITE" id="PS50902"/>
    </source>
</evidence>
<dbReference type="InterPro" id="IPR010089">
    <property type="entry name" value="Flavoprotein_WrbA-like"/>
</dbReference>
<gene>
    <name evidence="3" type="ORF">MNBD_GAMMA12-3650</name>
</gene>
<dbReference type="GO" id="GO:0003955">
    <property type="term" value="F:NAD(P)H dehydrogenase (quinone) activity"/>
    <property type="evidence" value="ECO:0007669"/>
    <property type="project" value="InterPro"/>
</dbReference>
<organism evidence="3">
    <name type="scientific">hydrothermal vent metagenome</name>
    <dbReference type="NCBI Taxonomy" id="652676"/>
    <lineage>
        <taxon>unclassified sequences</taxon>
        <taxon>metagenomes</taxon>
        <taxon>ecological metagenomes</taxon>
    </lineage>
</organism>
<comment type="similarity">
    <text evidence="1">Belongs to the WrbA family.</text>
</comment>
<dbReference type="GO" id="GO:0016020">
    <property type="term" value="C:membrane"/>
    <property type="evidence" value="ECO:0007669"/>
    <property type="project" value="TreeGrafter"/>
</dbReference>
<dbReference type="InterPro" id="IPR029039">
    <property type="entry name" value="Flavoprotein-like_sf"/>
</dbReference>
<dbReference type="PROSITE" id="PS50902">
    <property type="entry name" value="FLAVODOXIN_LIKE"/>
    <property type="match status" value="1"/>
</dbReference>
<dbReference type="EMBL" id="UOFL01000130">
    <property type="protein sequence ID" value="VAW77377.1"/>
    <property type="molecule type" value="Genomic_DNA"/>
</dbReference>
<dbReference type="FunFam" id="3.40.50.360:FF:000001">
    <property type="entry name" value="NAD(P)H dehydrogenase (Quinone) FQR1-like"/>
    <property type="match status" value="1"/>
</dbReference>
<dbReference type="NCBIfam" id="TIGR01755">
    <property type="entry name" value="flav_wrbA"/>
    <property type="match status" value="1"/>
</dbReference>